<dbReference type="PANTHER" id="PTHR33748">
    <property type="entry name" value="PROTEIN CBG04600"/>
    <property type="match status" value="1"/>
</dbReference>
<dbReference type="PANTHER" id="PTHR33748:SF6">
    <property type="entry name" value="TPM_PHOSPHATASE DOMAIN-CONTAINING PROTEIN"/>
    <property type="match status" value="1"/>
</dbReference>
<name>A0A183CP53_GLOPA</name>
<evidence type="ECO:0000313" key="2">
    <source>
        <dbReference type="WBParaSite" id="GPLIN_001466000"/>
    </source>
</evidence>
<dbReference type="Pfam" id="PF17175">
    <property type="entry name" value="MOLO1"/>
    <property type="match status" value="1"/>
</dbReference>
<keyword evidence="1" id="KW-1185">Reference proteome</keyword>
<reference evidence="1" key="1">
    <citation type="submission" date="2013-12" db="EMBL/GenBank/DDBJ databases">
        <authorList>
            <person name="Aslett M."/>
        </authorList>
    </citation>
    <scope>NUCLEOTIDE SEQUENCE [LARGE SCALE GENOMIC DNA]</scope>
    <source>
        <strain evidence="1">Lindley</strain>
    </source>
</reference>
<dbReference type="InterPro" id="IPR033438">
    <property type="entry name" value="MOLO1"/>
</dbReference>
<dbReference type="AlphaFoldDB" id="A0A183CP53"/>
<dbReference type="WBParaSite" id="GPLIN_001466000">
    <property type="protein sequence ID" value="GPLIN_001466000"/>
    <property type="gene ID" value="GPLIN_001466000"/>
</dbReference>
<sequence length="212" mass="23789">MADGLMRRWNLDNQCKKAIVILVAIGDKKFWTSRKNGTSIVGTEFTQMFNDQKNLFRSDFQQCAMTIGSNICDPDELLAKEDRQMLNGALEELENVGQGTGSSSCTKKGLTAMLAIADHIDTTGHDAAKKMADGLMRRWNLDNQCKKAIVILVAIGDRKFWTSRKNGTSIVGTEFTQMFNDQKNLFRSGKFVDALDNIIREIRSKLKVVKTD</sequence>
<protein>
    <submittedName>
        <fullName evidence="2">VWFA domain-containing protein</fullName>
    </submittedName>
</protein>
<dbReference type="Proteomes" id="UP000050741">
    <property type="component" value="Unassembled WGS sequence"/>
</dbReference>
<reference evidence="2" key="3">
    <citation type="submission" date="2016-06" db="UniProtKB">
        <authorList>
            <consortium name="WormBaseParasite"/>
        </authorList>
    </citation>
    <scope>IDENTIFICATION</scope>
</reference>
<reference evidence="1" key="2">
    <citation type="submission" date="2014-05" db="EMBL/GenBank/DDBJ databases">
        <title>The genome and life-stage specific transcriptomes of Globodera pallida elucidate key aspects of plant parasitism by a cyst nematode.</title>
        <authorList>
            <person name="Cotton J.A."/>
            <person name="Lilley C.J."/>
            <person name="Jones L.M."/>
            <person name="Kikuchi T."/>
            <person name="Reid A.J."/>
            <person name="Thorpe P."/>
            <person name="Tsai I.J."/>
            <person name="Beasley H."/>
            <person name="Blok V."/>
            <person name="Cock P.J.A."/>
            <person name="Van den Akker S.E."/>
            <person name="Holroyd N."/>
            <person name="Hunt M."/>
            <person name="Mantelin S."/>
            <person name="Naghra H."/>
            <person name="Pain A."/>
            <person name="Palomares-Rius J.E."/>
            <person name="Zarowiecki M."/>
            <person name="Berriman M."/>
            <person name="Jones J.T."/>
            <person name="Urwin P.E."/>
        </authorList>
    </citation>
    <scope>NUCLEOTIDE SEQUENCE [LARGE SCALE GENOMIC DNA]</scope>
    <source>
        <strain evidence="1">Lindley</strain>
    </source>
</reference>
<proteinExistence type="predicted"/>
<dbReference type="Gene3D" id="3.10.310.50">
    <property type="match status" value="1"/>
</dbReference>
<evidence type="ECO:0000313" key="1">
    <source>
        <dbReference type="Proteomes" id="UP000050741"/>
    </source>
</evidence>
<accession>A0A183CP53</accession>
<organism evidence="1 2">
    <name type="scientific">Globodera pallida</name>
    <name type="common">Potato cyst nematode worm</name>
    <name type="synonym">Heterodera pallida</name>
    <dbReference type="NCBI Taxonomy" id="36090"/>
    <lineage>
        <taxon>Eukaryota</taxon>
        <taxon>Metazoa</taxon>
        <taxon>Ecdysozoa</taxon>
        <taxon>Nematoda</taxon>
        <taxon>Chromadorea</taxon>
        <taxon>Rhabditida</taxon>
        <taxon>Tylenchina</taxon>
        <taxon>Tylenchomorpha</taxon>
        <taxon>Tylenchoidea</taxon>
        <taxon>Heteroderidae</taxon>
        <taxon>Heteroderinae</taxon>
        <taxon>Globodera</taxon>
    </lineage>
</organism>
<dbReference type="GO" id="GO:0005892">
    <property type="term" value="C:acetylcholine-gated channel complex"/>
    <property type="evidence" value="ECO:0007669"/>
    <property type="project" value="InterPro"/>
</dbReference>